<protein>
    <submittedName>
        <fullName evidence="1">Uncharacterized protein</fullName>
    </submittedName>
</protein>
<organism evidence="1">
    <name type="scientific">Staphylococcus phage vB_VibM_10AMN12</name>
    <dbReference type="NCBI Taxonomy" id="3076785"/>
    <lineage>
        <taxon>Viruses</taxon>
        <taxon>Duplodnaviria</taxon>
        <taxon>Heunggongvirae</taxon>
        <taxon>Uroviricota</taxon>
        <taxon>Caudoviricetes</taxon>
    </lineage>
</organism>
<name>A0AA96KT74_9CAUD</name>
<sequence length="86" mass="9899">MINTTTLVQHYIEFCRQGSVPVKPTPDGFLKLITSSFFLPVFVSYVLSQGYVMQDIEDWEEDTFNGEAESFFKDIEYAFEILGNTL</sequence>
<accession>A0AA96KT74</accession>
<evidence type="ECO:0000313" key="1">
    <source>
        <dbReference type="EMBL" id="WNO47571.1"/>
    </source>
</evidence>
<proteinExistence type="predicted"/>
<dbReference type="EMBL" id="OR481006">
    <property type="protein sequence ID" value="WNO47571.1"/>
    <property type="molecule type" value="Genomic_DNA"/>
</dbReference>
<reference evidence="1" key="1">
    <citation type="submission" date="2023-08" db="EMBL/GenBank/DDBJ databases">
        <authorList>
            <person name="Nazir A."/>
        </authorList>
    </citation>
    <scope>NUCLEOTIDE SEQUENCE</scope>
</reference>